<dbReference type="EMBL" id="KK107419">
    <property type="protein sequence ID" value="EZA51045.1"/>
    <property type="molecule type" value="Genomic_DNA"/>
</dbReference>
<name>A0A026W4N8_OOCBI</name>
<evidence type="ECO:0000256" key="1">
    <source>
        <dbReference type="SAM" id="MobiDB-lite"/>
    </source>
</evidence>
<dbReference type="AlphaFoldDB" id="A0A026W4N8"/>
<gene>
    <name evidence="2" type="ORF">X777_10333</name>
</gene>
<keyword evidence="3" id="KW-1185">Reference proteome</keyword>
<dbReference type="PANTHER" id="PTHR22028">
    <property type="entry name" value="SFI1 SPINDLE BODY DOMAIN-CONTAINING PROTEIN-RELATED"/>
    <property type="match status" value="1"/>
</dbReference>
<dbReference type="PANTHER" id="PTHR22028:SF5">
    <property type="entry name" value="COILED-COIL DOMAIN-CONTAINING PROTEIN 191"/>
    <property type="match status" value="1"/>
</dbReference>
<organism evidence="2 3">
    <name type="scientific">Ooceraea biroi</name>
    <name type="common">Clonal raider ant</name>
    <name type="synonym">Cerapachys biroi</name>
    <dbReference type="NCBI Taxonomy" id="2015173"/>
    <lineage>
        <taxon>Eukaryota</taxon>
        <taxon>Metazoa</taxon>
        <taxon>Ecdysozoa</taxon>
        <taxon>Arthropoda</taxon>
        <taxon>Hexapoda</taxon>
        <taxon>Insecta</taxon>
        <taxon>Pterygota</taxon>
        <taxon>Neoptera</taxon>
        <taxon>Endopterygota</taxon>
        <taxon>Hymenoptera</taxon>
        <taxon>Apocrita</taxon>
        <taxon>Aculeata</taxon>
        <taxon>Formicoidea</taxon>
        <taxon>Formicidae</taxon>
        <taxon>Dorylinae</taxon>
        <taxon>Ooceraea</taxon>
    </lineage>
</organism>
<dbReference type="OrthoDB" id="6256972at2759"/>
<evidence type="ECO:0000313" key="3">
    <source>
        <dbReference type="Proteomes" id="UP000053097"/>
    </source>
</evidence>
<sequence length="670" mass="80784">MVQFDEARKLMDEMMKVAIFQPFETRRMLEDERRNFVDPNLVMDARHRIFRENLYSSPARPVLTDTKKLLTQEEMRELQLKREEAIVERELRKFEQDLQKSRPKFCEPCSRKNIANSDDENFWRTSSRIKQAVINKRRENRGKTSEHKQTTIRKRNGQVESPSTEFKDTRRECSITEIEGSFGNIKVTIKDKPSCESKNRLCVLRSCFRALQENARHKQRLREIKTNIQSTAIRRNLRRCIRVWKTHVENAKKARQNAVEDSDACKIEMFIDIIAETQKELTKCRRAESKAPSATSGKDAEARKRTPSRPFVVESPAQSRLNAQKEIIRKQKIKLAEQSKIIEELKLKQVQEEITRSGEETIDVAKETLTHCGQQTRRTLIQLMRQAGYRDKSLTAPVRVPSPPRFLTRMEARAEARKNRIKLREEMRQRKLEDERRKEEIARREEEQERRRSQQEALRGARRLREEREQQRAREIERCKRLNAMADVFYRKHLLRRYIMEPFIALVEMKNDRMSKAKDHYERCLLREAFVRWKMETEHQNQIRTELAVTLYNRNLLWYALREWREAAKEARRQEQVARDFSDMRLQSKCFTLWKIRTMEYKAERLKNERLAREHYEERLRSRYFNMWKRYPKIVPDIKESERIRNTWREIVQEVIPDFDPRQRGVILED</sequence>
<dbReference type="OMA" id="LTHCGQQ"/>
<evidence type="ECO:0000313" key="2">
    <source>
        <dbReference type="EMBL" id="EZA51045.1"/>
    </source>
</evidence>
<reference evidence="2 3" key="1">
    <citation type="journal article" date="2014" name="Curr. Biol.">
        <title>The genome of the clonal raider ant Cerapachys biroi.</title>
        <authorList>
            <person name="Oxley P.R."/>
            <person name="Ji L."/>
            <person name="Fetter-Pruneda I."/>
            <person name="McKenzie S.K."/>
            <person name="Li C."/>
            <person name="Hu H."/>
            <person name="Zhang G."/>
            <person name="Kronauer D.J."/>
        </authorList>
    </citation>
    <scope>NUCLEOTIDE SEQUENCE [LARGE SCALE GENOMIC DNA]</scope>
</reference>
<protein>
    <recommendedName>
        <fullName evidence="4">Coiled-coil domain-containing protein</fullName>
    </recommendedName>
</protein>
<proteinExistence type="predicted"/>
<evidence type="ECO:0008006" key="4">
    <source>
        <dbReference type="Google" id="ProtNLM"/>
    </source>
</evidence>
<accession>A0A026W4N8</accession>
<dbReference type="Proteomes" id="UP000053097">
    <property type="component" value="Unassembled WGS sequence"/>
</dbReference>
<feature type="region of interest" description="Disordered" evidence="1">
    <location>
        <begin position="137"/>
        <end position="163"/>
    </location>
</feature>
<dbReference type="InterPro" id="IPR052270">
    <property type="entry name" value="CACF_protein"/>
</dbReference>
<feature type="compositionally biased region" description="Basic and acidic residues" evidence="1">
    <location>
        <begin position="432"/>
        <end position="454"/>
    </location>
</feature>
<feature type="region of interest" description="Disordered" evidence="1">
    <location>
        <begin position="286"/>
        <end position="317"/>
    </location>
</feature>
<feature type="region of interest" description="Disordered" evidence="1">
    <location>
        <begin position="432"/>
        <end position="465"/>
    </location>
</feature>